<evidence type="ECO:0000259" key="3">
    <source>
        <dbReference type="PROSITE" id="PS51228"/>
    </source>
</evidence>
<dbReference type="PROSITE" id="PS00880">
    <property type="entry name" value="ACB_1"/>
    <property type="match status" value="1"/>
</dbReference>
<evidence type="ECO:0000256" key="2">
    <source>
        <dbReference type="ARBA" id="ARBA00023121"/>
    </source>
</evidence>
<sequence length="89" mass="10042">MASQEDFDKAAEDVKNLKSRPTDQELLELYALFKQASEGDCNTDRPGILDFKGKAKWDAWDAKKGMSKDEARSAYVNHAKKLIDSYGLQ</sequence>
<keyword evidence="2" id="KW-0446">Lipid-binding</keyword>
<dbReference type="KEGG" id="tut:107367487"/>
<dbReference type="CDD" id="cd00435">
    <property type="entry name" value="ACBP"/>
    <property type="match status" value="1"/>
</dbReference>
<evidence type="ECO:0000313" key="4">
    <source>
        <dbReference type="EnsemblMetazoa" id="tetur22g01670.1"/>
    </source>
</evidence>
<dbReference type="InterPro" id="IPR022408">
    <property type="entry name" value="Acyl-CoA-binding_prot_CS"/>
</dbReference>
<dbReference type="Proteomes" id="UP000015104">
    <property type="component" value="Unassembled WGS sequence"/>
</dbReference>
<dbReference type="SUPFAM" id="SSF47027">
    <property type="entry name" value="Acyl-CoA binding protein"/>
    <property type="match status" value="1"/>
</dbReference>
<dbReference type="AlphaFoldDB" id="T1KUX9"/>
<dbReference type="HOGENOM" id="CLU_118853_4_1_1"/>
<protein>
    <recommendedName>
        <fullName evidence="3">ACB domain-containing protein</fullName>
    </recommendedName>
</protein>
<dbReference type="PRINTS" id="PR00689">
    <property type="entry name" value="ACOABINDINGP"/>
</dbReference>
<evidence type="ECO:0000313" key="5">
    <source>
        <dbReference type="Proteomes" id="UP000015104"/>
    </source>
</evidence>
<proteinExistence type="inferred from homology"/>
<dbReference type="Pfam" id="PF00887">
    <property type="entry name" value="ACBP"/>
    <property type="match status" value="1"/>
</dbReference>
<dbReference type="OrthoDB" id="346910at2759"/>
<dbReference type="GO" id="GO:0019915">
    <property type="term" value="P:lipid storage"/>
    <property type="evidence" value="ECO:0007669"/>
    <property type="project" value="UniProtKB-ARBA"/>
</dbReference>
<dbReference type="PANTHER" id="PTHR23310:SF62">
    <property type="entry name" value="ACYL-COA BINDING PROTEIN 1, ISOFORM A"/>
    <property type="match status" value="1"/>
</dbReference>
<organism evidence="4 5">
    <name type="scientific">Tetranychus urticae</name>
    <name type="common">Two-spotted spider mite</name>
    <dbReference type="NCBI Taxonomy" id="32264"/>
    <lineage>
        <taxon>Eukaryota</taxon>
        <taxon>Metazoa</taxon>
        <taxon>Ecdysozoa</taxon>
        <taxon>Arthropoda</taxon>
        <taxon>Chelicerata</taxon>
        <taxon>Arachnida</taxon>
        <taxon>Acari</taxon>
        <taxon>Acariformes</taxon>
        <taxon>Trombidiformes</taxon>
        <taxon>Prostigmata</taxon>
        <taxon>Eleutherengona</taxon>
        <taxon>Raphignathae</taxon>
        <taxon>Tetranychoidea</taxon>
        <taxon>Tetranychidae</taxon>
        <taxon>Tetranychus</taxon>
    </lineage>
</organism>
<dbReference type="EMBL" id="CAEY01000585">
    <property type="status" value="NOT_ANNOTATED_CDS"/>
    <property type="molecule type" value="Genomic_DNA"/>
</dbReference>
<reference evidence="4" key="2">
    <citation type="submission" date="2015-06" db="UniProtKB">
        <authorList>
            <consortium name="EnsemblMetazoa"/>
        </authorList>
    </citation>
    <scope>IDENTIFICATION</scope>
</reference>
<feature type="domain" description="ACB" evidence="3">
    <location>
        <begin position="3"/>
        <end position="88"/>
    </location>
</feature>
<dbReference type="STRING" id="32264.T1KUX9"/>
<dbReference type="GO" id="GO:0000062">
    <property type="term" value="F:fatty-acyl-CoA binding"/>
    <property type="evidence" value="ECO:0007669"/>
    <property type="project" value="InterPro"/>
</dbReference>
<comment type="similarity">
    <text evidence="1">Belongs to the ACBP family.</text>
</comment>
<dbReference type="InterPro" id="IPR014352">
    <property type="entry name" value="FERM/acyl-CoA-bd_prot_sf"/>
</dbReference>
<dbReference type="GO" id="GO:0006631">
    <property type="term" value="P:fatty acid metabolic process"/>
    <property type="evidence" value="ECO:0007669"/>
    <property type="project" value="TreeGrafter"/>
</dbReference>
<dbReference type="InterPro" id="IPR000582">
    <property type="entry name" value="Acyl-CoA-binding_protein"/>
</dbReference>
<reference evidence="5" key="1">
    <citation type="submission" date="2011-08" db="EMBL/GenBank/DDBJ databases">
        <authorList>
            <person name="Rombauts S."/>
        </authorList>
    </citation>
    <scope>NUCLEOTIDE SEQUENCE</scope>
    <source>
        <strain evidence="5">London</strain>
    </source>
</reference>
<dbReference type="InterPro" id="IPR035984">
    <property type="entry name" value="Acyl-CoA-binding_sf"/>
</dbReference>
<evidence type="ECO:0000256" key="1">
    <source>
        <dbReference type="ARBA" id="ARBA00005567"/>
    </source>
</evidence>
<dbReference type="Gene3D" id="1.20.80.10">
    <property type="match status" value="1"/>
</dbReference>
<dbReference type="OMA" id="YEAWNSN"/>
<dbReference type="EnsemblMetazoa" id="tetur22g01670.1">
    <property type="protein sequence ID" value="tetur22g01670.1"/>
    <property type="gene ID" value="tetur22g01670"/>
</dbReference>
<dbReference type="PANTHER" id="PTHR23310">
    <property type="entry name" value="ACYL-COA-BINDING PROTEIN, ACBP"/>
    <property type="match status" value="1"/>
</dbReference>
<dbReference type="FunFam" id="1.20.80.10:FF:000010">
    <property type="entry name" value="Acyl-CoA-binding domain-containing protein 5"/>
    <property type="match status" value="1"/>
</dbReference>
<keyword evidence="5" id="KW-1185">Reference proteome</keyword>
<dbReference type="eggNOG" id="KOG0817">
    <property type="taxonomic scope" value="Eukaryota"/>
</dbReference>
<dbReference type="PROSITE" id="PS51228">
    <property type="entry name" value="ACB_2"/>
    <property type="match status" value="1"/>
</dbReference>
<name>T1KUX9_TETUR</name>
<gene>
    <name evidence="4" type="primary">107367487</name>
</gene>
<accession>T1KUX9</accession>